<keyword evidence="12" id="KW-1185">Reference proteome</keyword>
<evidence type="ECO:0000256" key="6">
    <source>
        <dbReference type="ARBA" id="ARBA00023014"/>
    </source>
</evidence>
<protein>
    <recommendedName>
        <fullName evidence="2">Cytochrome bc1 complex Rieske iron-sulfur subunit</fullName>
    </recommendedName>
    <alternativeName>
        <fullName evidence="8">Cytochrome bc1 reductase complex subunit QcrA</fullName>
    </alternativeName>
</protein>
<evidence type="ECO:0000256" key="8">
    <source>
        <dbReference type="ARBA" id="ARBA00029586"/>
    </source>
</evidence>
<sequence>MNGPGRRTAERLVAAAFALTVLAAVFFAAVYVLGNQTQLLGLALCLAFAGLAAGFAVWAARLLPQGPYVEEREAMISPPEARRAFTAELDADQEPVVRAALPRRMLMLALGTLGVALVFPIRSLLFHGPTPWRALRRTAWRDGVRLVNADGAPLRPSDIALGGIVTAFPEGRLKDDHAMTVLLRVDPARLALPRGRKAWTVDGVVAYSKICTHAGCPVALYVQTAEQLVCPCHQSVFDVLKGASPVAGPAARSLPQLPIGVNAEGVLVARGDFPTPVGPGYWRSA</sequence>
<dbReference type="SUPFAM" id="SSF50022">
    <property type="entry name" value="ISP domain"/>
    <property type="match status" value="1"/>
</dbReference>
<dbReference type="PANTHER" id="PTHR10134">
    <property type="entry name" value="CYTOCHROME B-C1 COMPLEX SUBUNIT RIESKE, MITOCHONDRIAL"/>
    <property type="match status" value="1"/>
</dbReference>
<proteinExistence type="predicted"/>
<keyword evidence="5" id="KW-0408">Iron</keyword>
<keyword evidence="6" id="KW-0411">Iron-sulfur</keyword>
<dbReference type="Gene3D" id="2.102.10.10">
    <property type="entry name" value="Rieske [2Fe-2S] iron-sulphur domain"/>
    <property type="match status" value="1"/>
</dbReference>
<evidence type="ECO:0000256" key="1">
    <source>
        <dbReference type="ARBA" id="ARBA00002494"/>
    </source>
</evidence>
<dbReference type="InterPro" id="IPR036922">
    <property type="entry name" value="Rieske_2Fe-2S_sf"/>
</dbReference>
<evidence type="ECO:0000256" key="5">
    <source>
        <dbReference type="ARBA" id="ARBA00023004"/>
    </source>
</evidence>
<dbReference type="InterPro" id="IPR014349">
    <property type="entry name" value="Rieske_Fe-S_prot"/>
</dbReference>
<evidence type="ECO:0000313" key="12">
    <source>
        <dbReference type="Proteomes" id="UP001602119"/>
    </source>
</evidence>
<keyword evidence="9" id="KW-0472">Membrane</keyword>
<name>A0ABW6VCV4_MICFU</name>
<keyword evidence="9" id="KW-0812">Transmembrane</keyword>
<keyword evidence="3" id="KW-0001">2Fe-2S</keyword>
<dbReference type="InterPro" id="IPR017941">
    <property type="entry name" value="Rieske_2Fe-2S"/>
</dbReference>
<feature type="transmembrane region" description="Helical" evidence="9">
    <location>
        <begin position="12"/>
        <end position="33"/>
    </location>
</feature>
<organism evidence="11 12">
    <name type="scientific">Microtetraspora fusca</name>
    <dbReference type="NCBI Taxonomy" id="1997"/>
    <lineage>
        <taxon>Bacteria</taxon>
        <taxon>Bacillati</taxon>
        <taxon>Actinomycetota</taxon>
        <taxon>Actinomycetes</taxon>
        <taxon>Streptosporangiales</taxon>
        <taxon>Streptosporangiaceae</taxon>
        <taxon>Microtetraspora</taxon>
    </lineage>
</organism>
<dbReference type="Pfam" id="PF00355">
    <property type="entry name" value="Rieske"/>
    <property type="match status" value="1"/>
</dbReference>
<evidence type="ECO:0000259" key="10">
    <source>
        <dbReference type="PROSITE" id="PS51296"/>
    </source>
</evidence>
<accession>A0ABW6VCV4</accession>
<dbReference type="CDD" id="cd03467">
    <property type="entry name" value="Rieske"/>
    <property type="match status" value="1"/>
</dbReference>
<comment type="caution">
    <text evidence="11">The sequence shown here is derived from an EMBL/GenBank/DDBJ whole genome shotgun (WGS) entry which is preliminary data.</text>
</comment>
<evidence type="ECO:0000256" key="3">
    <source>
        <dbReference type="ARBA" id="ARBA00022714"/>
    </source>
</evidence>
<feature type="transmembrane region" description="Helical" evidence="9">
    <location>
        <begin position="105"/>
        <end position="125"/>
    </location>
</feature>
<keyword evidence="4" id="KW-0479">Metal-binding</keyword>
<dbReference type="EMBL" id="JBIAXI010000022">
    <property type="protein sequence ID" value="MFF4777183.1"/>
    <property type="molecule type" value="Genomic_DNA"/>
</dbReference>
<keyword evidence="9" id="KW-1133">Transmembrane helix</keyword>
<evidence type="ECO:0000256" key="7">
    <source>
        <dbReference type="ARBA" id="ARBA00023157"/>
    </source>
</evidence>
<feature type="domain" description="Rieske" evidence="10">
    <location>
        <begin position="174"/>
        <end position="268"/>
    </location>
</feature>
<dbReference type="Proteomes" id="UP001602119">
    <property type="component" value="Unassembled WGS sequence"/>
</dbReference>
<evidence type="ECO:0000256" key="2">
    <source>
        <dbReference type="ARBA" id="ARBA00015816"/>
    </source>
</evidence>
<gene>
    <name evidence="11" type="ORF">ACFY05_30445</name>
</gene>
<evidence type="ECO:0000256" key="4">
    <source>
        <dbReference type="ARBA" id="ARBA00022723"/>
    </source>
</evidence>
<evidence type="ECO:0000313" key="11">
    <source>
        <dbReference type="EMBL" id="MFF4777183.1"/>
    </source>
</evidence>
<dbReference type="PROSITE" id="PS51296">
    <property type="entry name" value="RIESKE"/>
    <property type="match status" value="1"/>
</dbReference>
<keyword evidence="7" id="KW-1015">Disulfide bond</keyword>
<evidence type="ECO:0000256" key="9">
    <source>
        <dbReference type="SAM" id="Phobius"/>
    </source>
</evidence>
<feature type="transmembrane region" description="Helical" evidence="9">
    <location>
        <begin position="39"/>
        <end position="63"/>
    </location>
</feature>
<comment type="function">
    <text evidence="1">Iron-sulfur subunit of the cytochrome bc1 complex, an essential component of the respiratory electron transport chain required for ATP synthesis. The bc1 complex catalyzes the oxidation of menaquinol and the reduction of cytochrome c in the respiratory chain. The bc1 complex operates through a Q-cycle mechanism that couples electron transfer to generation of the proton gradient that drives ATP synthesis.</text>
</comment>
<reference evidence="11 12" key="1">
    <citation type="submission" date="2024-10" db="EMBL/GenBank/DDBJ databases">
        <title>The Natural Products Discovery Center: Release of the First 8490 Sequenced Strains for Exploring Actinobacteria Biosynthetic Diversity.</title>
        <authorList>
            <person name="Kalkreuter E."/>
            <person name="Kautsar S.A."/>
            <person name="Yang D."/>
            <person name="Bader C.D."/>
            <person name="Teijaro C.N."/>
            <person name="Fluegel L."/>
            <person name="Davis C.M."/>
            <person name="Simpson J.R."/>
            <person name="Lauterbach L."/>
            <person name="Steele A.D."/>
            <person name="Gui C."/>
            <person name="Meng S."/>
            <person name="Li G."/>
            <person name="Viehrig K."/>
            <person name="Ye F."/>
            <person name="Su P."/>
            <person name="Kiefer A.F."/>
            <person name="Nichols A."/>
            <person name="Cepeda A.J."/>
            <person name="Yan W."/>
            <person name="Fan B."/>
            <person name="Jiang Y."/>
            <person name="Adhikari A."/>
            <person name="Zheng C.-J."/>
            <person name="Schuster L."/>
            <person name="Cowan T.M."/>
            <person name="Smanski M.J."/>
            <person name="Chevrette M.G."/>
            <person name="De Carvalho L.P.S."/>
            <person name="Shen B."/>
        </authorList>
    </citation>
    <scope>NUCLEOTIDE SEQUENCE [LARGE SCALE GENOMIC DNA]</scope>
    <source>
        <strain evidence="11 12">NPDC001281</strain>
    </source>
</reference>
<dbReference type="RefSeq" id="WP_387345612.1">
    <property type="nucleotide sequence ID" value="NZ_JBIAXI010000022.1"/>
</dbReference>